<dbReference type="Gene3D" id="3.40.30.10">
    <property type="entry name" value="Glutaredoxin"/>
    <property type="match status" value="1"/>
</dbReference>
<dbReference type="InterPro" id="IPR036282">
    <property type="entry name" value="Glutathione-S-Trfase_C_sf"/>
</dbReference>
<dbReference type="InterPro" id="IPR050983">
    <property type="entry name" value="GST_Omega/HSP26"/>
</dbReference>
<dbReference type="EC" id="1.20.4.2" evidence="2"/>
<dbReference type="EMBL" id="CAWYQH010000002">
    <property type="protein sequence ID" value="CAK8673510.1"/>
    <property type="molecule type" value="Genomic_DNA"/>
</dbReference>
<gene>
    <name evidence="9" type="ORF">CVLEPA_LOCUS3298</name>
</gene>
<proteinExistence type="predicted"/>
<dbReference type="SUPFAM" id="SSF47616">
    <property type="entry name" value="GST C-terminal domain-like"/>
    <property type="match status" value="1"/>
</dbReference>
<comment type="caution">
    <text evidence="9">The sequence shown here is derived from an EMBL/GenBank/DDBJ whole genome shotgun (WGS) entry which is preliminary data.</text>
</comment>
<feature type="region of interest" description="Disordered" evidence="7">
    <location>
        <begin position="40"/>
        <end position="59"/>
    </location>
</feature>
<dbReference type="InterPro" id="IPR010987">
    <property type="entry name" value="Glutathione-S-Trfase_C-like"/>
</dbReference>
<keyword evidence="10" id="KW-1185">Reference proteome</keyword>
<organism evidence="9 10">
    <name type="scientific">Clavelina lepadiformis</name>
    <name type="common">Light-bulb sea squirt</name>
    <name type="synonym">Ascidia lepadiformis</name>
    <dbReference type="NCBI Taxonomy" id="159417"/>
    <lineage>
        <taxon>Eukaryota</taxon>
        <taxon>Metazoa</taxon>
        <taxon>Chordata</taxon>
        <taxon>Tunicata</taxon>
        <taxon>Ascidiacea</taxon>
        <taxon>Aplousobranchia</taxon>
        <taxon>Clavelinidae</taxon>
        <taxon>Clavelina</taxon>
    </lineage>
</organism>
<accession>A0ABP0F1C2</accession>
<dbReference type="PANTHER" id="PTHR43968:SF6">
    <property type="entry name" value="GLUTATHIONE S-TRANSFERASE OMEGA"/>
    <property type="match status" value="1"/>
</dbReference>
<dbReference type="PANTHER" id="PTHR43968">
    <property type="match status" value="1"/>
</dbReference>
<evidence type="ECO:0000256" key="7">
    <source>
        <dbReference type="SAM" id="MobiDB-lite"/>
    </source>
</evidence>
<evidence type="ECO:0000313" key="10">
    <source>
        <dbReference type="Proteomes" id="UP001642483"/>
    </source>
</evidence>
<dbReference type="PROSITE" id="PS50405">
    <property type="entry name" value="GST_CTER"/>
    <property type="match status" value="1"/>
</dbReference>
<dbReference type="Gene3D" id="1.20.1050.10">
    <property type="match status" value="1"/>
</dbReference>
<comment type="catalytic activity">
    <reaction evidence="6">
        <text>L-dehydroascorbate + 2 glutathione = glutathione disulfide + L-ascorbate</text>
        <dbReference type="Rhea" id="RHEA:24424"/>
        <dbReference type="ChEBI" id="CHEBI:38290"/>
        <dbReference type="ChEBI" id="CHEBI:57925"/>
        <dbReference type="ChEBI" id="CHEBI:58297"/>
        <dbReference type="ChEBI" id="CHEBI:58539"/>
        <dbReference type="EC" id="1.8.5.1"/>
    </reaction>
</comment>
<dbReference type="EC" id="1.8.5.1" evidence="1"/>
<evidence type="ECO:0000256" key="3">
    <source>
        <dbReference type="ARBA" id="ARBA00032186"/>
    </source>
</evidence>
<evidence type="ECO:0000256" key="5">
    <source>
        <dbReference type="ARBA" id="ARBA00048353"/>
    </source>
</evidence>
<evidence type="ECO:0000256" key="2">
    <source>
        <dbReference type="ARBA" id="ARBA00013060"/>
    </source>
</evidence>
<protein>
    <recommendedName>
        <fullName evidence="3">Glutathione-dependent dehydroascorbate reductase</fullName>
        <ecNumber evidence="2">1.20.4.2</ecNumber>
        <ecNumber evidence="1">1.8.5.1</ecNumber>
    </recommendedName>
    <alternativeName>
        <fullName evidence="4">Monomethylarsonic acid reductase</fullName>
    </alternativeName>
</protein>
<dbReference type="Proteomes" id="UP001642483">
    <property type="component" value="Unassembled WGS sequence"/>
</dbReference>
<evidence type="ECO:0000256" key="1">
    <source>
        <dbReference type="ARBA" id="ARBA00012436"/>
    </source>
</evidence>
<evidence type="ECO:0000259" key="8">
    <source>
        <dbReference type="PROSITE" id="PS50405"/>
    </source>
</evidence>
<reference evidence="9 10" key="1">
    <citation type="submission" date="2024-02" db="EMBL/GenBank/DDBJ databases">
        <authorList>
            <person name="Daric V."/>
            <person name="Darras S."/>
        </authorList>
    </citation>
    <scope>NUCLEOTIDE SEQUENCE [LARGE SCALE GENOMIC DNA]</scope>
</reference>
<comment type="catalytic activity">
    <reaction evidence="5">
        <text>methylarsonate + 2 glutathione + H(+) = methylarsonous acid + glutathione disulfide + H2O</text>
        <dbReference type="Rhea" id="RHEA:15969"/>
        <dbReference type="ChEBI" id="CHEBI:15377"/>
        <dbReference type="ChEBI" id="CHEBI:15378"/>
        <dbReference type="ChEBI" id="CHEBI:17826"/>
        <dbReference type="ChEBI" id="CHEBI:33409"/>
        <dbReference type="ChEBI" id="CHEBI:57925"/>
        <dbReference type="ChEBI" id="CHEBI:58297"/>
        <dbReference type="EC" id="1.20.4.2"/>
    </reaction>
</comment>
<feature type="domain" description="GST C-terminal" evidence="8">
    <location>
        <begin position="78"/>
        <end position="199"/>
    </location>
</feature>
<evidence type="ECO:0000313" key="9">
    <source>
        <dbReference type="EMBL" id="CAK8673510.1"/>
    </source>
</evidence>
<name>A0ABP0F1C2_CLALP</name>
<evidence type="ECO:0000256" key="6">
    <source>
        <dbReference type="ARBA" id="ARBA00049544"/>
    </source>
</evidence>
<sequence>MACETLTFYNHLWCPKSQSIHLALKASKVPHKTIEVPANGKDHVCSESERSEPALETKDQKSRNYREVIEFLQLIAEDPLKRSKQERILQHFVHHILPYFEKSVILSSPREGLDLFIEALSFIENELISSCGKYFGGSHPGVVDYGLFPYLDKIGKWIPAFEPNECPRVQSWVKSMRQHPLVTNVLSQDDAVEHLKSYSQSLNSS</sequence>
<evidence type="ECO:0000256" key="4">
    <source>
        <dbReference type="ARBA" id="ARBA00032681"/>
    </source>
</evidence>